<reference evidence="2 3" key="1">
    <citation type="submission" date="2015-09" db="EMBL/GenBank/DDBJ databases">
        <title>Genome announcement of multiple Pseudomonas syringae strains.</title>
        <authorList>
            <person name="Thakur S."/>
            <person name="Wang P.W."/>
            <person name="Gong Y."/>
            <person name="Weir B.S."/>
            <person name="Guttman D.S."/>
        </authorList>
    </citation>
    <scope>NUCLEOTIDE SEQUENCE [LARGE SCALE GENOMIC DNA]</scope>
    <source>
        <strain evidence="2 3">ICMP9419</strain>
    </source>
</reference>
<sequence length="174" mass="20298">FQSFPKGFSARSVSPRHMAEHKEQSRSGPIVVNFSVASVSYNIYEKLRCKFHDPVGEDVPFYKDVNETLARLYYGRLIEELDNSLGFAELEIYGRSFRAYDLSAFFYLSTWDDPIYIVVEEICFRRDNALSFTEYNFERVDEELLYVDTDGIGILVGRHLETERKNIRSRGVFS</sequence>
<feature type="non-terminal residue" evidence="2">
    <location>
        <position position="1"/>
    </location>
</feature>
<dbReference type="RefSeq" id="WP_221034371.1">
    <property type="nucleotide sequence ID" value="NZ_LJQD01000096.1"/>
</dbReference>
<proteinExistence type="predicted"/>
<evidence type="ECO:0000313" key="2">
    <source>
        <dbReference type="EMBL" id="KPW98715.1"/>
    </source>
</evidence>
<evidence type="ECO:0000313" key="3">
    <source>
        <dbReference type="Proteomes" id="UP000050381"/>
    </source>
</evidence>
<protein>
    <submittedName>
        <fullName evidence="2">Uncharacterized protein</fullName>
    </submittedName>
</protein>
<feature type="region of interest" description="Disordered" evidence="1">
    <location>
        <begin position="1"/>
        <end position="24"/>
    </location>
</feature>
<name>A0A0P9SJU5_PSESX</name>
<dbReference type="PATRIC" id="fig|264450.4.peg.2631"/>
<organism evidence="2 3">
    <name type="scientific">Pseudomonas syringae pv. castaneae</name>
    <dbReference type="NCBI Taxonomy" id="264450"/>
    <lineage>
        <taxon>Bacteria</taxon>
        <taxon>Pseudomonadati</taxon>
        <taxon>Pseudomonadota</taxon>
        <taxon>Gammaproteobacteria</taxon>
        <taxon>Pseudomonadales</taxon>
        <taxon>Pseudomonadaceae</taxon>
        <taxon>Pseudomonas</taxon>
        <taxon>Pseudomonas syringae</taxon>
    </lineage>
</organism>
<dbReference type="Proteomes" id="UP000050381">
    <property type="component" value="Unassembled WGS sequence"/>
</dbReference>
<accession>A0A0P9SJU5</accession>
<gene>
    <name evidence="2" type="ORF">ALO79_02190</name>
</gene>
<evidence type="ECO:0000256" key="1">
    <source>
        <dbReference type="SAM" id="MobiDB-lite"/>
    </source>
</evidence>
<comment type="caution">
    <text evidence="2">The sequence shown here is derived from an EMBL/GenBank/DDBJ whole genome shotgun (WGS) entry which is preliminary data.</text>
</comment>
<dbReference type="AlphaFoldDB" id="A0A0P9SJU5"/>
<dbReference type="EMBL" id="LJQD01000096">
    <property type="protein sequence ID" value="KPW98715.1"/>
    <property type="molecule type" value="Genomic_DNA"/>
</dbReference>